<evidence type="ECO:0000313" key="2">
    <source>
        <dbReference type="EMBL" id="CAF9912812.1"/>
    </source>
</evidence>
<sequence length="557" mass="64175">MAEAVSLGAGLVSAVIDSYTAVWKAYNTYLDVKEFPSAYQDLRVGLLIEKYKLELWANHVLSEGRQEEVKLSREYWPLWKIFDFIFNLMLESFQASDKTMDACGERTGLPTHENLTDEELLQRMSLAVKSPPKHTFRELSQTMKFVLRDKKKIEQLVKKLGFWNNSLDRMTSRLEQQSSRRRLRTRLFTDDITQLQRLERAAQMFNHPDLQQMAGVRNAIEEGTQQSVHQMPSSASLNAAPDFRLEIGQLKFKGTPHPTDQTRAMATYGREDVIIDWRCCEDDTWRKRNPAAFQLRIANLTKILNRDLSLLNLSVLQCVGYLDHNTNITGYAFRLPSDSLPGQQPLTLHQLLTNVKSSGDIPSLGERFELAKALASTVFEIHNIGWVHKNIQPKNILFWPRHGTNDEPNIMKPYVLGFDISRPDLPGEMSEKPPVSPEDDLYRHPDYKGEKSNSFQPSFDIYSLGIVLFEVALWRSVGSYKHRASQLNVDFDDPEFIEKTVVMGPVMELKRYTGNRYRDVVMACLSREFDGVWKENTGDRREQLKSYLGQVQNKIVF</sequence>
<dbReference type="Proteomes" id="UP000664521">
    <property type="component" value="Unassembled WGS sequence"/>
</dbReference>
<dbReference type="EMBL" id="CAJPDS010000012">
    <property type="protein sequence ID" value="CAF9912812.1"/>
    <property type="molecule type" value="Genomic_DNA"/>
</dbReference>
<evidence type="ECO:0000259" key="1">
    <source>
        <dbReference type="PROSITE" id="PS50011"/>
    </source>
</evidence>
<evidence type="ECO:0000313" key="3">
    <source>
        <dbReference type="Proteomes" id="UP000664521"/>
    </source>
</evidence>
<dbReference type="PANTHER" id="PTHR37542">
    <property type="entry name" value="HELO DOMAIN-CONTAINING PROTEIN-RELATED"/>
    <property type="match status" value="1"/>
</dbReference>
<reference evidence="2" key="1">
    <citation type="submission" date="2021-03" db="EMBL/GenBank/DDBJ databases">
        <authorList>
            <person name="Tagirdzhanova G."/>
        </authorList>
    </citation>
    <scope>NUCLEOTIDE SEQUENCE</scope>
</reference>
<dbReference type="OrthoDB" id="1911848at2759"/>
<gene>
    <name evidence="2" type="ORF">HETSPECPRED_001207</name>
</gene>
<dbReference type="GO" id="GO:0005524">
    <property type="term" value="F:ATP binding"/>
    <property type="evidence" value="ECO:0007669"/>
    <property type="project" value="InterPro"/>
</dbReference>
<accession>A0A8H3EYW6</accession>
<dbReference type="PROSITE" id="PS50011">
    <property type="entry name" value="PROTEIN_KINASE_DOM"/>
    <property type="match status" value="1"/>
</dbReference>
<organism evidence="2 3">
    <name type="scientific">Heterodermia speciosa</name>
    <dbReference type="NCBI Taxonomy" id="116794"/>
    <lineage>
        <taxon>Eukaryota</taxon>
        <taxon>Fungi</taxon>
        <taxon>Dikarya</taxon>
        <taxon>Ascomycota</taxon>
        <taxon>Pezizomycotina</taxon>
        <taxon>Lecanoromycetes</taxon>
        <taxon>OSLEUM clade</taxon>
        <taxon>Lecanoromycetidae</taxon>
        <taxon>Caliciales</taxon>
        <taxon>Physciaceae</taxon>
        <taxon>Heterodermia</taxon>
    </lineage>
</organism>
<protein>
    <recommendedName>
        <fullName evidence="1">Protein kinase domain-containing protein</fullName>
    </recommendedName>
</protein>
<comment type="caution">
    <text evidence="2">The sequence shown here is derived from an EMBL/GenBank/DDBJ whole genome shotgun (WGS) entry which is preliminary data.</text>
</comment>
<dbReference type="PANTHER" id="PTHR37542:SF3">
    <property type="entry name" value="PRION-INHIBITION AND PROPAGATION HELO DOMAIN-CONTAINING PROTEIN"/>
    <property type="match status" value="1"/>
</dbReference>
<dbReference type="InterPro" id="IPR029498">
    <property type="entry name" value="HeLo_dom"/>
</dbReference>
<keyword evidence="3" id="KW-1185">Reference proteome</keyword>
<feature type="domain" description="Protein kinase" evidence="1">
    <location>
        <begin position="214"/>
        <end position="556"/>
    </location>
</feature>
<dbReference type="AlphaFoldDB" id="A0A8H3EYW6"/>
<proteinExistence type="predicted"/>
<dbReference type="Pfam" id="PF14479">
    <property type="entry name" value="HeLo"/>
    <property type="match status" value="1"/>
</dbReference>
<name>A0A8H3EYW6_9LECA</name>
<dbReference type="Gene3D" id="1.10.510.10">
    <property type="entry name" value="Transferase(Phosphotransferase) domain 1"/>
    <property type="match status" value="1"/>
</dbReference>
<dbReference type="InterPro" id="IPR011009">
    <property type="entry name" value="Kinase-like_dom_sf"/>
</dbReference>
<dbReference type="InterPro" id="IPR000719">
    <property type="entry name" value="Prot_kinase_dom"/>
</dbReference>
<dbReference type="InterPro" id="IPR038305">
    <property type="entry name" value="HeLo_sf"/>
</dbReference>
<dbReference type="GO" id="GO:0004672">
    <property type="term" value="F:protein kinase activity"/>
    <property type="evidence" value="ECO:0007669"/>
    <property type="project" value="InterPro"/>
</dbReference>
<dbReference type="SUPFAM" id="SSF56112">
    <property type="entry name" value="Protein kinase-like (PK-like)"/>
    <property type="match status" value="1"/>
</dbReference>
<dbReference type="Gene3D" id="1.20.120.1020">
    <property type="entry name" value="Prion-inhibition and propagation, HeLo domain"/>
    <property type="match status" value="1"/>
</dbReference>